<dbReference type="AlphaFoldDB" id="A0A2K4ZPF4"/>
<evidence type="ECO:0000313" key="2">
    <source>
        <dbReference type="Proteomes" id="UP000236311"/>
    </source>
</evidence>
<dbReference type="Proteomes" id="UP000236311">
    <property type="component" value="Unassembled WGS sequence"/>
</dbReference>
<dbReference type="SUPFAM" id="SSF54060">
    <property type="entry name" value="His-Me finger endonucleases"/>
    <property type="match status" value="1"/>
</dbReference>
<gene>
    <name evidence="1" type="ORF">AMURIS_05107</name>
</gene>
<evidence type="ECO:0000313" key="1">
    <source>
        <dbReference type="EMBL" id="SOY32349.1"/>
    </source>
</evidence>
<dbReference type="OrthoDB" id="2869809at2"/>
<accession>A0A2K4ZPF4</accession>
<dbReference type="InterPro" id="IPR044925">
    <property type="entry name" value="His-Me_finger_sf"/>
</dbReference>
<dbReference type="RefSeq" id="WP_103242303.1">
    <property type="nucleotide sequence ID" value="NZ_JANJZD010000052.1"/>
</dbReference>
<proteinExistence type="predicted"/>
<reference evidence="1 2" key="1">
    <citation type="submission" date="2018-01" db="EMBL/GenBank/DDBJ databases">
        <authorList>
            <person name="Gaut B.S."/>
            <person name="Morton B.R."/>
            <person name="Clegg M.T."/>
            <person name="Duvall M.R."/>
        </authorList>
    </citation>
    <scope>NUCLEOTIDE SEQUENCE [LARGE SCALE GENOMIC DNA]</scope>
    <source>
        <strain evidence="1">GP69</strain>
    </source>
</reference>
<dbReference type="EMBL" id="OFSM01000046">
    <property type="protein sequence ID" value="SOY32349.1"/>
    <property type="molecule type" value="Genomic_DNA"/>
</dbReference>
<keyword evidence="2" id="KW-1185">Reference proteome</keyword>
<sequence length="339" mass="40702">MDKTKKLEQRKEFKEYLSIADKRVLDIRASGIELIANDEIFVLVNGTNNYWISNHGRMVNNLRNNFHMHKTGYAHYTLSGVDKKIETYTDKLVAEHFLERPDKCNKIWYIDRDKNNCYYRNLVWVNNEEYIDLERGIVLVEELGRQQEYIPYITLKSNTAYSIWNGIYIRCYKQDDVYDGSFMCDLWRYNKDSFAEWWSSEYYECDGESMAVDKDLLFQGNKEYAPDKCCIIPQTLNTMLSNCKKHRTGKWKNAKMDLPLGVRYDRRIKMYYGEIKPYGHDEVIQLSYWDTPEEAFVEYKRHKQADILIMADKYKNKVPKKVYDALLRFEVRPYVEDWE</sequence>
<name>A0A2K4ZPF4_9FIRM</name>
<protein>
    <recommendedName>
        <fullName evidence="3">AP2 domain protein</fullName>
    </recommendedName>
</protein>
<dbReference type="Gene3D" id="3.90.75.20">
    <property type="match status" value="1"/>
</dbReference>
<evidence type="ECO:0008006" key="3">
    <source>
        <dbReference type="Google" id="ProtNLM"/>
    </source>
</evidence>
<organism evidence="1 2">
    <name type="scientific">Acetatifactor muris</name>
    <dbReference type="NCBI Taxonomy" id="879566"/>
    <lineage>
        <taxon>Bacteria</taxon>
        <taxon>Bacillati</taxon>
        <taxon>Bacillota</taxon>
        <taxon>Clostridia</taxon>
        <taxon>Lachnospirales</taxon>
        <taxon>Lachnospiraceae</taxon>
        <taxon>Acetatifactor</taxon>
    </lineage>
</organism>